<dbReference type="InterPro" id="IPR006115">
    <property type="entry name" value="6PGDH_NADP-bd"/>
</dbReference>
<dbReference type="PANTHER" id="PTHR43060">
    <property type="entry name" value="3-HYDROXYISOBUTYRATE DEHYDROGENASE-LIKE 1, MITOCHONDRIAL-RELATED"/>
    <property type="match status" value="1"/>
</dbReference>
<dbReference type="InterPro" id="IPR013328">
    <property type="entry name" value="6PGD_dom2"/>
</dbReference>
<dbReference type="Gene3D" id="3.40.50.720">
    <property type="entry name" value="NAD(P)-binding Rossmann-like Domain"/>
    <property type="match status" value="1"/>
</dbReference>
<dbReference type="SUPFAM" id="SSF48179">
    <property type="entry name" value="6-phosphogluconate dehydrogenase C-terminal domain-like"/>
    <property type="match status" value="1"/>
</dbReference>
<reference evidence="6 7" key="1">
    <citation type="submission" date="2018-09" db="EMBL/GenBank/DDBJ databases">
        <title>Glutamicibacter mishrai S5-52T (LMG 29155T = KCTC 39846T).</title>
        <authorList>
            <person name="Das S.K."/>
        </authorList>
    </citation>
    <scope>NUCLEOTIDE SEQUENCE [LARGE SCALE GENOMIC DNA]</scope>
    <source>
        <strain evidence="6 7">S5-52</strain>
    </source>
</reference>
<feature type="domain" description="Phosphogluconate dehydrogenase NAD-binding putative C-terminal" evidence="5">
    <location>
        <begin position="181"/>
        <end position="248"/>
    </location>
</feature>
<evidence type="ECO:0000313" key="7">
    <source>
        <dbReference type="Proteomes" id="UP000502331"/>
    </source>
</evidence>
<evidence type="ECO:0000256" key="2">
    <source>
        <dbReference type="ARBA" id="ARBA00023002"/>
    </source>
</evidence>
<keyword evidence="7" id="KW-1185">Reference proteome</keyword>
<feature type="domain" description="6-phosphogluconate dehydrogenase NADP-binding" evidence="4">
    <location>
        <begin position="3"/>
        <end position="143"/>
    </location>
</feature>
<sequence length="258" mass="26213">MKCALIGLGEVGQIYAAALLDAGHEIIGYDPFITTAPPGAVLAQSAAEAAREADMVLVLTGAGAAPKVAEECLPVMKPGAGYADLTSSSPKTMEELGSTAGEANFIDVAILGPVIAQGAKTPLMASGRGAQDFAALLHSVGASVQIVDGGPGSAMAHKLLRSVFTKGLASVVIEAVRAGAAAGLEPWIREEISKTLAGDGQATIDRFLTGTAKHAVRRAAEMRSTGGYLEDLGVPHEMADASASAMERMAIDNRMTAG</sequence>
<protein>
    <submittedName>
        <fullName evidence="6">NAD(P)-dependent oxidoreductase</fullName>
    </submittedName>
</protein>
<evidence type="ECO:0000256" key="3">
    <source>
        <dbReference type="PIRSR" id="PIRSR000103-1"/>
    </source>
</evidence>
<accession>A0A6H0SJB9</accession>
<dbReference type="Pfam" id="PF03446">
    <property type="entry name" value="NAD_binding_2"/>
    <property type="match status" value="1"/>
</dbReference>
<keyword evidence="2" id="KW-0560">Oxidoreductase</keyword>
<evidence type="ECO:0000256" key="1">
    <source>
        <dbReference type="ARBA" id="ARBA00009080"/>
    </source>
</evidence>
<evidence type="ECO:0000259" key="5">
    <source>
        <dbReference type="Pfam" id="PF09130"/>
    </source>
</evidence>
<dbReference type="PIRSF" id="PIRSF000103">
    <property type="entry name" value="HIBADH"/>
    <property type="match status" value="1"/>
</dbReference>
<dbReference type="Proteomes" id="UP000502331">
    <property type="component" value="Chromosome"/>
</dbReference>
<dbReference type="Gene3D" id="1.10.1040.10">
    <property type="entry name" value="N-(1-d-carboxylethyl)-l-norvaline Dehydrogenase, domain 2"/>
    <property type="match status" value="1"/>
</dbReference>
<dbReference type="GO" id="GO:0016491">
    <property type="term" value="F:oxidoreductase activity"/>
    <property type="evidence" value="ECO:0007669"/>
    <property type="project" value="UniProtKB-KW"/>
</dbReference>
<proteinExistence type="inferred from homology"/>
<dbReference type="InterPro" id="IPR015815">
    <property type="entry name" value="HIBADH-related"/>
</dbReference>
<dbReference type="RefSeq" id="WP_172511974.1">
    <property type="nucleotide sequence ID" value="NZ_CP032549.1"/>
</dbReference>
<dbReference type="SUPFAM" id="SSF51735">
    <property type="entry name" value="NAD(P)-binding Rossmann-fold domains"/>
    <property type="match status" value="1"/>
</dbReference>
<name>A0A6H0SJB9_9MICC</name>
<dbReference type="Pfam" id="PF09130">
    <property type="entry name" value="DUF1932"/>
    <property type="match status" value="1"/>
</dbReference>
<evidence type="ECO:0000313" key="6">
    <source>
        <dbReference type="EMBL" id="QIV87270.1"/>
    </source>
</evidence>
<dbReference type="EMBL" id="CP032549">
    <property type="protein sequence ID" value="QIV87270.1"/>
    <property type="molecule type" value="Genomic_DNA"/>
</dbReference>
<evidence type="ECO:0000259" key="4">
    <source>
        <dbReference type="Pfam" id="PF03446"/>
    </source>
</evidence>
<comment type="similarity">
    <text evidence="1">Belongs to the HIBADH-related family.</text>
</comment>
<gene>
    <name evidence="6" type="ORF">D3791_09090</name>
</gene>
<dbReference type="InterPro" id="IPR008927">
    <property type="entry name" value="6-PGluconate_DH-like_C_sf"/>
</dbReference>
<organism evidence="6 7">
    <name type="scientific">Glutamicibacter mishrai</name>
    <dbReference type="NCBI Taxonomy" id="1775880"/>
    <lineage>
        <taxon>Bacteria</taxon>
        <taxon>Bacillati</taxon>
        <taxon>Actinomycetota</taxon>
        <taxon>Actinomycetes</taxon>
        <taxon>Micrococcales</taxon>
        <taxon>Micrococcaceae</taxon>
        <taxon>Glutamicibacter</taxon>
    </lineage>
</organism>
<dbReference type="AlphaFoldDB" id="A0A6H0SJB9"/>
<dbReference type="InterPro" id="IPR036291">
    <property type="entry name" value="NAD(P)-bd_dom_sf"/>
</dbReference>
<dbReference type="InterPro" id="IPR015814">
    <property type="entry name" value="Pgluconate_DH_NAD-bd_C"/>
</dbReference>
<feature type="active site" evidence="3">
    <location>
        <position position="158"/>
    </location>
</feature>
<dbReference type="GO" id="GO:0050661">
    <property type="term" value="F:NADP binding"/>
    <property type="evidence" value="ECO:0007669"/>
    <property type="project" value="InterPro"/>
</dbReference>